<dbReference type="PROSITE" id="PS00583">
    <property type="entry name" value="PFKB_KINASES_1"/>
    <property type="match status" value="1"/>
</dbReference>
<dbReference type="InterPro" id="IPR029056">
    <property type="entry name" value="Ribokinase-like"/>
</dbReference>
<dbReference type="CDD" id="cd01942">
    <property type="entry name" value="ribokinase_group_A"/>
    <property type="match status" value="1"/>
</dbReference>
<dbReference type="RefSeq" id="WP_252595187.1">
    <property type="nucleotide sequence ID" value="NZ_CP099489.1"/>
</dbReference>
<name>A0ABY4YYD5_9MICO</name>
<gene>
    <name evidence="4" type="ORF">NF556_08390</name>
</gene>
<organism evidence="4 5">
    <name type="scientific">Ornithinimicrobium faecis</name>
    <dbReference type="NCBI Taxonomy" id="2934158"/>
    <lineage>
        <taxon>Bacteria</taxon>
        <taxon>Bacillati</taxon>
        <taxon>Actinomycetota</taxon>
        <taxon>Actinomycetes</taxon>
        <taxon>Micrococcales</taxon>
        <taxon>Ornithinimicrobiaceae</taxon>
        <taxon>Ornithinimicrobium</taxon>
    </lineage>
</organism>
<dbReference type="PANTHER" id="PTHR10584">
    <property type="entry name" value="SUGAR KINASE"/>
    <property type="match status" value="1"/>
</dbReference>
<evidence type="ECO:0000313" key="5">
    <source>
        <dbReference type="Proteomes" id="UP001056455"/>
    </source>
</evidence>
<protein>
    <submittedName>
        <fullName evidence="4">Carbohydrate kinase family protein</fullName>
    </submittedName>
</protein>
<accession>A0ABY4YYD5</accession>
<evidence type="ECO:0000259" key="3">
    <source>
        <dbReference type="Pfam" id="PF00294"/>
    </source>
</evidence>
<dbReference type="PANTHER" id="PTHR10584:SF166">
    <property type="entry name" value="RIBOKINASE"/>
    <property type="match status" value="1"/>
</dbReference>
<keyword evidence="5" id="KW-1185">Reference proteome</keyword>
<feature type="domain" description="Carbohydrate kinase PfkB" evidence="3">
    <location>
        <begin position="32"/>
        <end position="295"/>
    </location>
</feature>
<dbReference type="InterPro" id="IPR002173">
    <property type="entry name" value="Carboh/pur_kinase_PfkB_CS"/>
</dbReference>
<dbReference type="InterPro" id="IPR011611">
    <property type="entry name" value="PfkB_dom"/>
</dbReference>
<dbReference type="EMBL" id="CP099489">
    <property type="protein sequence ID" value="USQ81651.1"/>
    <property type="molecule type" value="Genomic_DNA"/>
</dbReference>
<proteinExistence type="predicted"/>
<keyword evidence="1" id="KW-0808">Transferase</keyword>
<sequence>MRIAVCGSIATDHLMTYQGRFADSLVPDQLAKISVSFLVDDLQVRRGGIAANISFGMARLGHHPVLVGAVGEDFDSYRSWLERHGVDCDHVHVSEMRHTARFVCTTDEDMAQIASFYAGAMSEARDIELGPIVAAVGGVDLVLVSADDPQAMLRHSTECRTRQIPFAADVSQQLAVMDGASIRTLVDGATYLFTNEYEAHLTEQKTGWSAEEILDRVGTRIITRGRDGASVLRRGEDPIEVPIATDVQRVDPTGVGDAFRAGFLAGLAWDLPLERCAQLGSTLASYVLETVGTQEYTFDNAHFLDRFGQAYGAEAAAEVATHLG</sequence>
<dbReference type="Gene3D" id="3.40.1190.20">
    <property type="match status" value="1"/>
</dbReference>
<keyword evidence="2 4" id="KW-0418">Kinase</keyword>
<evidence type="ECO:0000313" key="4">
    <source>
        <dbReference type="EMBL" id="USQ81651.1"/>
    </source>
</evidence>
<dbReference type="GO" id="GO:0016301">
    <property type="term" value="F:kinase activity"/>
    <property type="evidence" value="ECO:0007669"/>
    <property type="project" value="UniProtKB-KW"/>
</dbReference>
<reference evidence="4" key="1">
    <citation type="submission" date="2022-06" db="EMBL/GenBank/DDBJ databases">
        <title>Ornithinimicrobium HY1793.</title>
        <authorList>
            <person name="Huang Y."/>
        </authorList>
    </citation>
    <scope>NUCLEOTIDE SEQUENCE</scope>
    <source>
        <strain evidence="4">HY1793</strain>
    </source>
</reference>
<dbReference type="Proteomes" id="UP001056455">
    <property type="component" value="Chromosome"/>
</dbReference>
<evidence type="ECO:0000256" key="1">
    <source>
        <dbReference type="ARBA" id="ARBA00022679"/>
    </source>
</evidence>
<dbReference type="Pfam" id="PF00294">
    <property type="entry name" value="PfkB"/>
    <property type="match status" value="1"/>
</dbReference>
<dbReference type="SUPFAM" id="SSF53613">
    <property type="entry name" value="Ribokinase-like"/>
    <property type="match status" value="1"/>
</dbReference>
<evidence type="ECO:0000256" key="2">
    <source>
        <dbReference type="ARBA" id="ARBA00022777"/>
    </source>
</evidence>